<feature type="region of interest" description="Disordered" evidence="5">
    <location>
        <begin position="526"/>
        <end position="551"/>
    </location>
</feature>
<accession>A0A139HXD2</accession>
<dbReference type="AlphaFoldDB" id="A0A139HXD2"/>
<dbReference type="OrthoDB" id="411372at2759"/>
<evidence type="ECO:0000256" key="5">
    <source>
        <dbReference type="SAM" id="MobiDB-lite"/>
    </source>
</evidence>
<dbReference type="InterPro" id="IPR017921">
    <property type="entry name" value="Znf_CTCHY"/>
</dbReference>
<keyword evidence="2 4" id="KW-0863">Zinc-finger</keyword>
<evidence type="ECO:0000259" key="6">
    <source>
        <dbReference type="PROSITE" id="PS50089"/>
    </source>
</evidence>
<dbReference type="PROSITE" id="PS51266">
    <property type="entry name" value="ZF_CHY"/>
    <property type="match status" value="1"/>
</dbReference>
<dbReference type="Proteomes" id="UP000070133">
    <property type="component" value="Unassembled WGS sequence"/>
</dbReference>
<proteinExistence type="predicted"/>
<keyword evidence="1" id="KW-0479">Metal-binding</keyword>
<dbReference type="PROSITE" id="PS50089">
    <property type="entry name" value="ZF_RING_2"/>
    <property type="match status" value="1"/>
</dbReference>
<dbReference type="InterPro" id="IPR039512">
    <property type="entry name" value="RCHY1_zinc-ribbon"/>
</dbReference>
<dbReference type="InterPro" id="IPR008913">
    <property type="entry name" value="Znf_CHY"/>
</dbReference>
<dbReference type="EMBL" id="LFZN01000004">
    <property type="protein sequence ID" value="KXT07012.1"/>
    <property type="molecule type" value="Genomic_DNA"/>
</dbReference>
<dbReference type="SUPFAM" id="SSF57850">
    <property type="entry name" value="RING/U-box"/>
    <property type="match status" value="1"/>
</dbReference>
<feature type="compositionally biased region" description="Low complexity" evidence="5">
    <location>
        <begin position="31"/>
        <end position="46"/>
    </location>
</feature>
<keyword evidence="3" id="KW-0862">Zinc</keyword>
<feature type="compositionally biased region" description="Polar residues" evidence="5">
    <location>
        <begin position="147"/>
        <end position="166"/>
    </location>
</feature>
<dbReference type="Pfam" id="PF14599">
    <property type="entry name" value="zinc_ribbon_6"/>
    <property type="match status" value="1"/>
</dbReference>
<feature type="domain" description="CHY-type" evidence="7">
    <location>
        <begin position="310"/>
        <end position="381"/>
    </location>
</feature>
<dbReference type="Gene3D" id="2.20.28.10">
    <property type="match status" value="1"/>
</dbReference>
<dbReference type="InterPro" id="IPR037274">
    <property type="entry name" value="Znf_CHY_sf"/>
</dbReference>
<evidence type="ECO:0000259" key="7">
    <source>
        <dbReference type="PROSITE" id="PS51266"/>
    </source>
</evidence>
<dbReference type="Pfam" id="PF13639">
    <property type="entry name" value="zf-RING_2"/>
    <property type="match status" value="1"/>
</dbReference>
<dbReference type="SUPFAM" id="SSF161245">
    <property type="entry name" value="Zinc hairpin stack"/>
    <property type="match status" value="1"/>
</dbReference>
<sequence length="870" mass="96454">MSESCSQKIYFAGANANVPRSERSGAQEVQATATTPSLSHASPSSHAHAHELEQSSHCLSSSTPHTTTPPPDSDHAGDSLSTSAWDHVGDTHDAVHVLNELAGGNYAIQLPPPLPPIRHPLLPVRTWSYEHRSVNPAHHITEILRSPASTTPNGAVTTPATQTRRNNPGWGGEVPLPAHVPAAYYDMANMHSALPENDGMASLRQKLQDIKLLAISTEEKAKRMHALMTHEYNVRHTQMPTPHSPAGSAASGGMDLEGTSTPLLGSAAMPIDPKNPYNLRPGDLDPVFSPLPNPPKDVDGDMEEMMEDDDDLPHLGCMHYKRNVKVQCFDCQCWFPCRHCHDQSHNLPFPHSLNRKRTQNMLCMLCQTPQPAAEKCINCGEYAAWYYCSKCKLWDNDTNKRIYHCDDCGICRVGEGLGKDFVHCKRCNVCISISTSAAHPCIEKATEGNCPLCLNVLFESRTSVVSLPCGHYMHATCYQDLMAVTYKCPVCSKSAVNMELQWRKLDDEIAAQPMPEDDEELEGLLPHIEGTPEPESVNQSQDAPQQRQRRPRQVWIGCNDCGARTWSPFHWLGLKCGRCDSYNTNQMAPTAHHETEAERLFRQQQQGHRQHDFTGNAVLQNAGIGGDGNADFAAANSALELPNPAQLQTPESPANQPSSPRLASGAQSPGRYFVRDEDLETRRPSFATGRFTAPSMPNLPTLSDLAEIRRTHMPNLPNLPNLQNMRQNLPNMPNVEMPRFSPYEMIDSLSRSFSPMRYYLRGLDAQDEDEIGSEHHRPTSARSVPLKARRGSRLTTRSDADVQSVDVDLFEQSGDEELAVETAGEEESSEDDEEDEEEEEEEDMSDADMLDDVDDGDDADEGEFEIFGHR</sequence>
<dbReference type="InterPro" id="IPR013083">
    <property type="entry name" value="Znf_RING/FYVE/PHD"/>
</dbReference>
<evidence type="ECO:0000259" key="8">
    <source>
        <dbReference type="PROSITE" id="PS51270"/>
    </source>
</evidence>
<comment type="caution">
    <text evidence="9">The sequence shown here is derived from an EMBL/GenBank/DDBJ whole genome shotgun (WGS) entry which is preliminary data.</text>
</comment>
<feature type="region of interest" description="Disordered" evidence="5">
    <location>
        <begin position="769"/>
        <end position="870"/>
    </location>
</feature>
<dbReference type="Gene3D" id="3.30.40.10">
    <property type="entry name" value="Zinc/RING finger domain, C3HC4 (zinc finger)"/>
    <property type="match status" value="1"/>
</dbReference>
<dbReference type="PANTHER" id="PTHR21319:SF0">
    <property type="entry name" value="AND RING FINGER DOMAIN PROTEIN, PUTATIVE (AFU_ORTHOLOGUE AFUA_1G08900)-RELATED"/>
    <property type="match status" value="1"/>
</dbReference>
<evidence type="ECO:0008006" key="11">
    <source>
        <dbReference type="Google" id="ProtNLM"/>
    </source>
</evidence>
<feature type="compositionally biased region" description="Acidic residues" evidence="5">
    <location>
        <begin position="813"/>
        <end position="864"/>
    </location>
</feature>
<dbReference type="Pfam" id="PF05495">
    <property type="entry name" value="zf-CHY"/>
    <property type="match status" value="1"/>
</dbReference>
<gene>
    <name evidence="9" type="ORF">AC578_7204</name>
</gene>
<evidence type="ECO:0000256" key="1">
    <source>
        <dbReference type="ARBA" id="ARBA00022723"/>
    </source>
</evidence>
<feature type="domain" description="CTCHY-type" evidence="8">
    <location>
        <begin position="383"/>
        <end position="449"/>
    </location>
</feature>
<evidence type="ECO:0000313" key="10">
    <source>
        <dbReference type="Proteomes" id="UP000070133"/>
    </source>
</evidence>
<feature type="region of interest" description="Disordered" evidence="5">
    <location>
        <begin position="13"/>
        <end position="86"/>
    </location>
</feature>
<feature type="region of interest" description="Disordered" evidence="5">
    <location>
        <begin position="145"/>
        <end position="174"/>
    </location>
</feature>
<dbReference type="SUPFAM" id="SSF161219">
    <property type="entry name" value="CHY zinc finger-like"/>
    <property type="match status" value="1"/>
</dbReference>
<dbReference type="PROSITE" id="PS51270">
    <property type="entry name" value="ZF_CTCHY"/>
    <property type="match status" value="1"/>
</dbReference>
<dbReference type="CDD" id="cd16464">
    <property type="entry name" value="RING-H2_Pirh2-like"/>
    <property type="match status" value="1"/>
</dbReference>
<keyword evidence="10" id="KW-1185">Reference proteome</keyword>
<dbReference type="GO" id="GO:0016567">
    <property type="term" value="P:protein ubiquitination"/>
    <property type="evidence" value="ECO:0007669"/>
    <property type="project" value="TreeGrafter"/>
</dbReference>
<dbReference type="InterPro" id="IPR037275">
    <property type="entry name" value="Znf_CTCHY_sf"/>
</dbReference>
<protein>
    <recommendedName>
        <fullName evidence="11">CHY-type domain-containing protein</fullName>
    </recommendedName>
</protein>
<dbReference type="GO" id="GO:0061630">
    <property type="term" value="F:ubiquitin protein ligase activity"/>
    <property type="evidence" value="ECO:0007669"/>
    <property type="project" value="TreeGrafter"/>
</dbReference>
<evidence type="ECO:0000256" key="2">
    <source>
        <dbReference type="ARBA" id="ARBA00022771"/>
    </source>
</evidence>
<evidence type="ECO:0000256" key="3">
    <source>
        <dbReference type="ARBA" id="ARBA00022833"/>
    </source>
</evidence>
<feature type="compositionally biased region" description="Polar residues" evidence="5">
    <location>
        <begin position="645"/>
        <end position="667"/>
    </location>
</feature>
<dbReference type="GO" id="GO:0008270">
    <property type="term" value="F:zinc ion binding"/>
    <property type="evidence" value="ECO:0007669"/>
    <property type="project" value="UniProtKB-KW"/>
</dbReference>
<dbReference type="STRING" id="321146.A0A139HXD2"/>
<dbReference type="PANTHER" id="PTHR21319">
    <property type="entry name" value="RING FINGER AND CHY ZINC FINGER DOMAIN-CONTAINING PROTEIN 1"/>
    <property type="match status" value="1"/>
</dbReference>
<organism evidence="9 10">
    <name type="scientific">Pseudocercospora eumusae</name>
    <dbReference type="NCBI Taxonomy" id="321146"/>
    <lineage>
        <taxon>Eukaryota</taxon>
        <taxon>Fungi</taxon>
        <taxon>Dikarya</taxon>
        <taxon>Ascomycota</taxon>
        <taxon>Pezizomycotina</taxon>
        <taxon>Dothideomycetes</taxon>
        <taxon>Dothideomycetidae</taxon>
        <taxon>Mycosphaerellales</taxon>
        <taxon>Mycosphaerellaceae</taxon>
        <taxon>Pseudocercospora</taxon>
    </lineage>
</organism>
<reference evidence="9 10" key="1">
    <citation type="submission" date="2015-07" db="EMBL/GenBank/DDBJ databases">
        <title>Comparative genomics of the Sigatoka disease complex on banana suggests a link between parallel evolutionary changes in Pseudocercospora fijiensis and Pseudocercospora eumusae and increased virulence on the banana host.</title>
        <authorList>
            <person name="Chang T.-C."/>
            <person name="Salvucci A."/>
            <person name="Crous P.W."/>
            <person name="Stergiopoulos I."/>
        </authorList>
    </citation>
    <scope>NUCLEOTIDE SEQUENCE [LARGE SCALE GENOMIC DNA]</scope>
    <source>
        <strain evidence="9 10">CBS 114824</strain>
    </source>
</reference>
<dbReference type="InterPro" id="IPR001841">
    <property type="entry name" value="Znf_RING"/>
</dbReference>
<dbReference type="SMART" id="SM00184">
    <property type="entry name" value="RING"/>
    <property type="match status" value="1"/>
</dbReference>
<evidence type="ECO:0000256" key="4">
    <source>
        <dbReference type="PROSITE-ProRule" id="PRU00601"/>
    </source>
</evidence>
<feature type="region of interest" description="Disordered" evidence="5">
    <location>
        <begin position="644"/>
        <end position="681"/>
    </location>
</feature>
<dbReference type="GO" id="GO:0006511">
    <property type="term" value="P:ubiquitin-dependent protein catabolic process"/>
    <property type="evidence" value="ECO:0007669"/>
    <property type="project" value="TreeGrafter"/>
</dbReference>
<evidence type="ECO:0000313" key="9">
    <source>
        <dbReference type="EMBL" id="KXT07012.1"/>
    </source>
</evidence>
<feature type="domain" description="RING-type" evidence="6">
    <location>
        <begin position="450"/>
        <end position="492"/>
    </location>
</feature>
<name>A0A139HXD2_9PEZI</name>
<dbReference type="GO" id="GO:0005634">
    <property type="term" value="C:nucleus"/>
    <property type="evidence" value="ECO:0007669"/>
    <property type="project" value="TreeGrafter"/>
</dbReference>